<gene>
    <name evidence="2" type="ORF">I79_024127</name>
</gene>
<dbReference type="AlphaFoldDB" id="G3IJU0"/>
<feature type="compositionally biased region" description="Basic and acidic residues" evidence="1">
    <location>
        <begin position="1"/>
        <end position="11"/>
    </location>
</feature>
<evidence type="ECO:0000313" key="3">
    <source>
        <dbReference type="Proteomes" id="UP000001075"/>
    </source>
</evidence>
<evidence type="ECO:0000313" key="2">
    <source>
        <dbReference type="EMBL" id="EGW05098.1"/>
    </source>
</evidence>
<name>G3IJU0_CRIGR</name>
<dbReference type="EMBL" id="JH003396">
    <property type="protein sequence ID" value="EGW05098.1"/>
    <property type="molecule type" value="Genomic_DNA"/>
</dbReference>
<organism evidence="2 3">
    <name type="scientific">Cricetulus griseus</name>
    <name type="common">Chinese hamster</name>
    <name type="synonym">Cricetulus barabensis griseus</name>
    <dbReference type="NCBI Taxonomy" id="10029"/>
    <lineage>
        <taxon>Eukaryota</taxon>
        <taxon>Metazoa</taxon>
        <taxon>Chordata</taxon>
        <taxon>Craniata</taxon>
        <taxon>Vertebrata</taxon>
        <taxon>Euteleostomi</taxon>
        <taxon>Mammalia</taxon>
        <taxon>Eutheria</taxon>
        <taxon>Euarchontoglires</taxon>
        <taxon>Glires</taxon>
        <taxon>Rodentia</taxon>
        <taxon>Myomorpha</taxon>
        <taxon>Muroidea</taxon>
        <taxon>Cricetidae</taxon>
        <taxon>Cricetinae</taxon>
        <taxon>Cricetulus</taxon>
    </lineage>
</organism>
<feature type="region of interest" description="Disordered" evidence="1">
    <location>
        <begin position="1"/>
        <end position="29"/>
    </location>
</feature>
<reference evidence="3" key="1">
    <citation type="journal article" date="2011" name="Nat. Biotechnol.">
        <title>The genomic sequence of the Chinese hamster ovary (CHO)-K1 cell line.</title>
        <authorList>
            <person name="Xu X."/>
            <person name="Nagarajan H."/>
            <person name="Lewis N.E."/>
            <person name="Pan S."/>
            <person name="Cai Z."/>
            <person name="Liu X."/>
            <person name="Chen W."/>
            <person name="Xie M."/>
            <person name="Wang W."/>
            <person name="Hammond S."/>
            <person name="Andersen M.R."/>
            <person name="Neff N."/>
            <person name="Passarelli B."/>
            <person name="Koh W."/>
            <person name="Fan H.C."/>
            <person name="Wang J."/>
            <person name="Gui Y."/>
            <person name="Lee K.H."/>
            <person name="Betenbaugh M.J."/>
            <person name="Quake S.R."/>
            <person name="Famili I."/>
            <person name="Palsson B.O."/>
            <person name="Wang J."/>
        </authorList>
    </citation>
    <scope>NUCLEOTIDE SEQUENCE [LARGE SCALE GENOMIC DNA]</scope>
    <source>
        <strain evidence="3">CHO K1 cell line</strain>
    </source>
</reference>
<accession>G3IJU0</accession>
<protein>
    <submittedName>
        <fullName evidence="2">Uncharacterized protein</fullName>
    </submittedName>
</protein>
<dbReference type="InParanoid" id="G3IJU0"/>
<proteinExistence type="predicted"/>
<sequence>MEYQHGTDPDPRNMGFSDETSEITGTSCSSPVLIPSIGVDFGSPFHIEGYSLSQDTRGWA</sequence>
<dbReference type="Proteomes" id="UP000001075">
    <property type="component" value="Unassembled WGS sequence"/>
</dbReference>
<evidence type="ECO:0000256" key="1">
    <source>
        <dbReference type="SAM" id="MobiDB-lite"/>
    </source>
</evidence>